<sequence>MHHPIEYQNHIFDKLMEAGKDLNLKPYGIRAMNSLRVEKSYKLVGTELSIEYSPYESGLDRFIHPNKGDFIGLAALNQWREKGFSNKLVTMEVHGVTDADVLGNNPIYNNGTVVGRATGGDFGFRLNKSLALGMVKPDLAKVGQKLEIDILGKMHQVSIIEDSPYDPENKLLRA</sequence>
<dbReference type="Pfam" id="PF08669">
    <property type="entry name" value="GCV_T_C"/>
    <property type="match status" value="1"/>
</dbReference>
<dbReference type="InterPro" id="IPR028896">
    <property type="entry name" value="GcvT/YgfZ/DmdA"/>
</dbReference>
<evidence type="ECO:0000259" key="2">
    <source>
        <dbReference type="Pfam" id="PF08669"/>
    </source>
</evidence>
<evidence type="ECO:0000259" key="1">
    <source>
        <dbReference type="Pfam" id="PF01571"/>
    </source>
</evidence>
<gene>
    <name evidence="3" type="ORF">METZ01_LOCUS468391</name>
</gene>
<proteinExistence type="predicted"/>
<evidence type="ECO:0000313" key="3">
    <source>
        <dbReference type="EMBL" id="SVE15537.1"/>
    </source>
</evidence>
<dbReference type="AlphaFoldDB" id="A0A383B5Z3"/>
<dbReference type="Gene3D" id="3.30.1360.120">
    <property type="entry name" value="Probable tRNA modification gtpase trme, domain 1"/>
    <property type="match status" value="1"/>
</dbReference>
<dbReference type="InterPro" id="IPR013977">
    <property type="entry name" value="GcvT_C"/>
</dbReference>
<dbReference type="SUPFAM" id="SSF101790">
    <property type="entry name" value="Aminomethyltransferase beta-barrel domain"/>
    <property type="match status" value="1"/>
</dbReference>
<dbReference type="InterPro" id="IPR029043">
    <property type="entry name" value="GcvT/YgfZ_C"/>
</dbReference>
<feature type="domain" description="GCVT N-terminal" evidence="1">
    <location>
        <begin position="2"/>
        <end position="67"/>
    </location>
</feature>
<feature type="domain" description="Aminomethyltransferase C-terminal" evidence="2">
    <location>
        <begin position="87"/>
        <end position="166"/>
    </location>
</feature>
<dbReference type="InterPro" id="IPR027266">
    <property type="entry name" value="TrmE/GcvT-like"/>
</dbReference>
<evidence type="ECO:0008006" key="4">
    <source>
        <dbReference type="Google" id="ProtNLM"/>
    </source>
</evidence>
<organism evidence="3">
    <name type="scientific">marine metagenome</name>
    <dbReference type="NCBI Taxonomy" id="408172"/>
    <lineage>
        <taxon>unclassified sequences</taxon>
        <taxon>metagenomes</taxon>
        <taxon>ecological metagenomes</taxon>
    </lineage>
</organism>
<name>A0A383B5Z3_9ZZZZ</name>
<dbReference type="EMBL" id="UINC01197850">
    <property type="protein sequence ID" value="SVE15537.1"/>
    <property type="molecule type" value="Genomic_DNA"/>
</dbReference>
<dbReference type="PANTHER" id="PTHR43757:SF2">
    <property type="entry name" value="AMINOMETHYLTRANSFERASE, MITOCHONDRIAL"/>
    <property type="match status" value="1"/>
</dbReference>
<dbReference type="GO" id="GO:0005739">
    <property type="term" value="C:mitochondrion"/>
    <property type="evidence" value="ECO:0007669"/>
    <property type="project" value="TreeGrafter"/>
</dbReference>
<dbReference type="Gene3D" id="4.10.1250.10">
    <property type="entry name" value="Aminomethyltransferase fragment"/>
    <property type="match status" value="1"/>
</dbReference>
<dbReference type="InterPro" id="IPR006222">
    <property type="entry name" value="GCVT_N"/>
</dbReference>
<accession>A0A383B5Z3</accession>
<reference evidence="3" key="1">
    <citation type="submission" date="2018-05" db="EMBL/GenBank/DDBJ databases">
        <authorList>
            <person name="Lanie J.A."/>
            <person name="Ng W.-L."/>
            <person name="Kazmierczak K.M."/>
            <person name="Andrzejewski T.M."/>
            <person name="Davidsen T.M."/>
            <person name="Wayne K.J."/>
            <person name="Tettelin H."/>
            <person name="Glass J.I."/>
            <person name="Rusch D."/>
            <person name="Podicherti R."/>
            <person name="Tsui H.-C.T."/>
            <person name="Winkler M.E."/>
        </authorList>
    </citation>
    <scope>NUCLEOTIDE SEQUENCE</scope>
</reference>
<dbReference type="SUPFAM" id="SSF103025">
    <property type="entry name" value="Folate-binding domain"/>
    <property type="match status" value="1"/>
</dbReference>
<dbReference type="PANTHER" id="PTHR43757">
    <property type="entry name" value="AMINOMETHYLTRANSFERASE"/>
    <property type="match status" value="1"/>
</dbReference>
<protein>
    <recommendedName>
        <fullName evidence="4">Glycine cleavage T-protein C-terminal barrel domain-containing protein</fullName>
    </recommendedName>
</protein>
<dbReference type="Gene3D" id="2.40.30.110">
    <property type="entry name" value="Aminomethyltransferase beta-barrel domains"/>
    <property type="match status" value="1"/>
</dbReference>
<dbReference type="Pfam" id="PF01571">
    <property type="entry name" value="GCV_T"/>
    <property type="match status" value="1"/>
</dbReference>